<organism evidence="2 3">
    <name type="scientific">Clonostachys byssicola</name>
    <dbReference type="NCBI Taxonomy" id="160290"/>
    <lineage>
        <taxon>Eukaryota</taxon>
        <taxon>Fungi</taxon>
        <taxon>Dikarya</taxon>
        <taxon>Ascomycota</taxon>
        <taxon>Pezizomycotina</taxon>
        <taxon>Sordariomycetes</taxon>
        <taxon>Hypocreomycetidae</taxon>
        <taxon>Hypocreales</taxon>
        <taxon>Bionectriaceae</taxon>
        <taxon>Clonostachys</taxon>
    </lineage>
</organism>
<name>A0A9N9U1I2_9HYPO</name>
<comment type="caution">
    <text evidence="2">The sequence shown here is derived from an EMBL/GenBank/DDBJ whole genome shotgun (WGS) entry which is preliminary data.</text>
</comment>
<accession>A0A9N9U1I2</accession>
<evidence type="ECO:0000256" key="1">
    <source>
        <dbReference type="SAM" id="MobiDB-lite"/>
    </source>
</evidence>
<dbReference type="Proteomes" id="UP000754883">
    <property type="component" value="Unassembled WGS sequence"/>
</dbReference>
<dbReference type="AlphaFoldDB" id="A0A9N9U1I2"/>
<feature type="region of interest" description="Disordered" evidence="1">
    <location>
        <begin position="74"/>
        <end position="119"/>
    </location>
</feature>
<keyword evidence="3" id="KW-1185">Reference proteome</keyword>
<feature type="compositionally biased region" description="Polar residues" evidence="1">
    <location>
        <begin position="74"/>
        <end position="90"/>
    </location>
</feature>
<sequence length="398" mass="43663">MAFLFNTWSKHTCNSYSDPSFVTGAAPSHFIYPPAFHRMTGSNPRNTPDNSSTGGTITITMPSAISPEIQASLSAMRNSQPPPSSLSSAITADPRIAHPLRPPHKRMRSEAPDSPTTTAVVSHAPVAGAESLGSSKRSRDLLFDSVVANNESAEFHRTIQGPDDLGKAELLKCFEILHACGRATVPDASLAVTRKSIEGFLEAIFNGWANDQEKELVKPSLEFRADADVVAGHICGKDVLRFSFPRVLERREFADLTSWFSSTAFPQEHSDTSNCVTSNECKAEFSAIATYSTENPGLKIEFVLSKQIEGEDPVVLSPLMRRDMRWLETEWPEELRTELKRKLMGRLHKYNKHVALWKARKLVQGWIKGDSTDVGVGGSEFLGPLEADAAMMGFGKAA</sequence>
<gene>
    <name evidence="2" type="ORF">CBYS24578_00016356</name>
</gene>
<dbReference type="EMBL" id="CABFNO020001244">
    <property type="protein sequence ID" value="CAG9973307.1"/>
    <property type="molecule type" value="Genomic_DNA"/>
</dbReference>
<reference evidence="3" key="1">
    <citation type="submission" date="2019-06" db="EMBL/GenBank/DDBJ databases">
        <authorList>
            <person name="Broberg M."/>
        </authorList>
    </citation>
    <scope>NUCLEOTIDE SEQUENCE [LARGE SCALE GENOMIC DNA]</scope>
</reference>
<protein>
    <submittedName>
        <fullName evidence="2">Uncharacterized protein</fullName>
    </submittedName>
</protein>
<proteinExistence type="predicted"/>
<evidence type="ECO:0000313" key="2">
    <source>
        <dbReference type="EMBL" id="CAG9973307.1"/>
    </source>
</evidence>
<reference evidence="2 3" key="2">
    <citation type="submission" date="2021-10" db="EMBL/GenBank/DDBJ databases">
        <authorList>
            <person name="Piombo E."/>
        </authorList>
    </citation>
    <scope>NUCLEOTIDE SEQUENCE [LARGE SCALE GENOMIC DNA]</scope>
</reference>
<dbReference type="OrthoDB" id="5130748at2759"/>
<evidence type="ECO:0000313" key="3">
    <source>
        <dbReference type="Proteomes" id="UP000754883"/>
    </source>
</evidence>